<accession>A0A6G0WZH4</accession>
<dbReference type="Proteomes" id="UP000481153">
    <property type="component" value="Unassembled WGS sequence"/>
</dbReference>
<dbReference type="AlphaFoldDB" id="A0A6G0WZH4"/>
<organism evidence="2 3">
    <name type="scientific">Aphanomyces euteiches</name>
    <dbReference type="NCBI Taxonomy" id="100861"/>
    <lineage>
        <taxon>Eukaryota</taxon>
        <taxon>Sar</taxon>
        <taxon>Stramenopiles</taxon>
        <taxon>Oomycota</taxon>
        <taxon>Saprolegniomycetes</taxon>
        <taxon>Saprolegniales</taxon>
        <taxon>Verrucalvaceae</taxon>
        <taxon>Aphanomyces</taxon>
    </lineage>
</organism>
<gene>
    <name evidence="2" type="ORF">Ae201684_010040</name>
</gene>
<feature type="compositionally biased region" description="Basic and acidic residues" evidence="1">
    <location>
        <begin position="14"/>
        <end position="30"/>
    </location>
</feature>
<evidence type="ECO:0000313" key="2">
    <source>
        <dbReference type="EMBL" id="KAF0732931.1"/>
    </source>
</evidence>
<evidence type="ECO:0000313" key="3">
    <source>
        <dbReference type="Proteomes" id="UP000481153"/>
    </source>
</evidence>
<feature type="region of interest" description="Disordered" evidence="1">
    <location>
        <begin position="67"/>
        <end position="94"/>
    </location>
</feature>
<sequence length="302" mass="34706">MKSSRRRKSPSSSRDPKSPELNENERPKPKIEKFVLGTGHEAHTLLEVAESDLKACSGAYYDDLELNDDDIAGSENGSNTTDETSSEVNGPARPKKFNYMTKLHLNAIPRKGDRTRRMILATSRPHPAKPSKVALPGPQTYEELESLMKSLDQNLMDKDKLLQQQHMIYQVAINHLSEENIAKQQKAIRFSTMQHEIEHLQHHVHKLSIMRVDHDEETTPRSAVYRHSLHIGAMTDMGIRIYSIEDHPREISDRIVVARRLTATPSTPHNKARHNTGRRYVNEAQPRLMKNQKYIERDKEFL</sequence>
<reference evidence="2 3" key="1">
    <citation type="submission" date="2019-07" db="EMBL/GenBank/DDBJ databases">
        <title>Genomics analysis of Aphanomyces spp. identifies a new class of oomycete effector associated with host adaptation.</title>
        <authorList>
            <person name="Gaulin E."/>
        </authorList>
    </citation>
    <scope>NUCLEOTIDE SEQUENCE [LARGE SCALE GENOMIC DNA]</scope>
    <source>
        <strain evidence="2 3">ATCC 201684</strain>
    </source>
</reference>
<feature type="compositionally biased region" description="Polar residues" evidence="1">
    <location>
        <begin position="75"/>
        <end position="88"/>
    </location>
</feature>
<dbReference type="EMBL" id="VJMJ01000127">
    <property type="protein sequence ID" value="KAF0732931.1"/>
    <property type="molecule type" value="Genomic_DNA"/>
</dbReference>
<protein>
    <submittedName>
        <fullName evidence="2">Uncharacterized protein</fullName>
    </submittedName>
</protein>
<comment type="caution">
    <text evidence="2">The sequence shown here is derived from an EMBL/GenBank/DDBJ whole genome shotgun (WGS) entry which is preliminary data.</text>
</comment>
<keyword evidence="3" id="KW-1185">Reference proteome</keyword>
<name>A0A6G0WZH4_9STRA</name>
<evidence type="ECO:0000256" key="1">
    <source>
        <dbReference type="SAM" id="MobiDB-lite"/>
    </source>
</evidence>
<feature type="region of interest" description="Disordered" evidence="1">
    <location>
        <begin position="1"/>
        <end position="30"/>
    </location>
</feature>
<proteinExistence type="predicted"/>
<dbReference type="VEuPathDB" id="FungiDB:AeMF1_010711"/>